<dbReference type="InterPro" id="IPR001890">
    <property type="entry name" value="RNA-binding_CRM"/>
</dbReference>
<reference evidence="5 6" key="1">
    <citation type="submission" date="2017-09" db="EMBL/GenBank/DDBJ databases">
        <title>WGS assembly of Aquilegia coerulea Goldsmith.</title>
        <authorList>
            <person name="Hodges S."/>
            <person name="Kramer E."/>
            <person name="Nordborg M."/>
            <person name="Tomkins J."/>
            <person name="Borevitz J."/>
            <person name="Derieg N."/>
            <person name="Yan J."/>
            <person name="Mihaltcheva S."/>
            <person name="Hayes R.D."/>
            <person name="Rokhsar D."/>
        </authorList>
    </citation>
    <scope>NUCLEOTIDE SEQUENCE [LARGE SCALE GENOMIC DNA]</scope>
    <source>
        <strain evidence="6">cv. Goldsmith</strain>
    </source>
</reference>
<dbReference type="InParanoid" id="A0A2G5DT07"/>
<evidence type="ECO:0000313" key="6">
    <source>
        <dbReference type="Proteomes" id="UP000230069"/>
    </source>
</evidence>
<dbReference type="AlphaFoldDB" id="A0A2G5DT07"/>
<dbReference type="PROSITE" id="PS51295">
    <property type="entry name" value="CRM"/>
    <property type="match status" value="1"/>
</dbReference>
<dbReference type="InterPro" id="IPR040286">
    <property type="entry name" value="At3g25440-like"/>
</dbReference>
<accession>A0A2G5DT07</accession>
<evidence type="ECO:0000313" key="5">
    <source>
        <dbReference type="EMBL" id="PIA46645.1"/>
    </source>
</evidence>
<evidence type="ECO:0000256" key="1">
    <source>
        <dbReference type="ARBA" id="ARBA00022884"/>
    </source>
</evidence>
<protein>
    <recommendedName>
        <fullName evidence="4">CRM domain-containing protein</fullName>
    </recommendedName>
</protein>
<proteinExistence type="predicted"/>
<name>A0A2G5DT07_AQUCA</name>
<keyword evidence="6" id="KW-1185">Reference proteome</keyword>
<dbReference type="SUPFAM" id="SSF75471">
    <property type="entry name" value="YhbY-like"/>
    <property type="match status" value="1"/>
</dbReference>
<evidence type="ECO:0000256" key="2">
    <source>
        <dbReference type="PROSITE-ProRule" id="PRU00626"/>
    </source>
</evidence>
<feature type="region of interest" description="Disordered" evidence="3">
    <location>
        <begin position="352"/>
        <end position="405"/>
    </location>
</feature>
<dbReference type="PANTHER" id="PTHR31426:SF2">
    <property type="entry name" value="OS01G0958400 PROTEIN"/>
    <property type="match status" value="1"/>
</dbReference>
<dbReference type="InterPro" id="IPR035920">
    <property type="entry name" value="YhbY-like_sf"/>
</dbReference>
<keyword evidence="1 2" id="KW-0694">RNA-binding</keyword>
<dbReference type="PANTHER" id="PTHR31426">
    <property type="entry name" value="GROUP II INTRON SPLICING FACTOR CRS1-LIKE"/>
    <property type="match status" value="1"/>
</dbReference>
<feature type="domain" description="CRM" evidence="4">
    <location>
        <begin position="169"/>
        <end position="266"/>
    </location>
</feature>
<dbReference type="Proteomes" id="UP000230069">
    <property type="component" value="Unassembled WGS sequence"/>
</dbReference>
<evidence type="ECO:0000256" key="3">
    <source>
        <dbReference type="SAM" id="MobiDB-lite"/>
    </source>
</evidence>
<evidence type="ECO:0000259" key="4">
    <source>
        <dbReference type="PROSITE" id="PS51295"/>
    </source>
</evidence>
<feature type="compositionally biased region" description="Acidic residues" evidence="3">
    <location>
        <begin position="354"/>
        <end position="366"/>
    </location>
</feature>
<dbReference type="SMART" id="SM01103">
    <property type="entry name" value="CRS1_YhbY"/>
    <property type="match status" value="1"/>
</dbReference>
<dbReference type="GO" id="GO:0003723">
    <property type="term" value="F:RNA binding"/>
    <property type="evidence" value="ECO:0007669"/>
    <property type="project" value="UniProtKB-UniRule"/>
</dbReference>
<dbReference type="STRING" id="218851.A0A2G5DT07"/>
<dbReference type="EMBL" id="KZ305032">
    <property type="protein sequence ID" value="PIA46645.1"/>
    <property type="molecule type" value="Genomic_DNA"/>
</dbReference>
<organism evidence="5 6">
    <name type="scientific">Aquilegia coerulea</name>
    <name type="common">Rocky mountain columbine</name>
    <dbReference type="NCBI Taxonomy" id="218851"/>
    <lineage>
        <taxon>Eukaryota</taxon>
        <taxon>Viridiplantae</taxon>
        <taxon>Streptophyta</taxon>
        <taxon>Embryophyta</taxon>
        <taxon>Tracheophyta</taxon>
        <taxon>Spermatophyta</taxon>
        <taxon>Magnoliopsida</taxon>
        <taxon>Ranunculales</taxon>
        <taxon>Ranunculaceae</taxon>
        <taxon>Thalictroideae</taxon>
        <taxon>Aquilegia</taxon>
    </lineage>
</organism>
<dbReference type="OrthoDB" id="1936631at2759"/>
<dbReference type="FunCoup" id="A0A2G5DT07">
    <property type="interactions" value="2051"/>
</dbReference>
<sequence>MANHLLRSLRKVPLTSILYLSRLKPLSCRWISRAPQSLNLPSPIISPFNQRNSSWEFRKFSHGLVNLVISEGKSKFETHETEPPKKEKWKTKKRLKMQRKREKVKRKLANKRDPRCLGVKGKKKKQKFPNAEERIKWKIEKAKIKEDLLIERLKRYEVRQLQGPVVEPENLSGEERFYMKKMAQKRSNYVPVGRRGVFGGVILNMHLHWKKHETVKVICKPCKPGQVPQYAEEIARLSGGTPIQIIGTDTIIFYRGKNYVQPEIMSPVDTLSKKKALEKSKYEQSLESVRRFIAIAEKELELYYRHVALYGDPIDRSSYSASTRAIKGFAKPGNSDAYDKSINSSSDDFLTDLSDMESEDDSDCEDLSGHETELDYGSALDSSVDSEVEENPSNLHESSASSRPA</sequence>
<gene>
    <name evidence="5" type="ORF">AQUCO_01500292v1</name>
</gene>
<dbReference type="Pfam" id="PF01985">
    <property type="entry name" value="CRS1_YhbY"/>
    <property type="match status" value="1"/>
</dbReference>
<feature type="compositionally biased region" description="Polar residues" evidence="3">
    <location>
        <begin position="391"/>
        <end position="405"/>
    </location>
</feature>
<dbReference type="Gene3D" id="3.30.110.60">
    <property type="entry name" value="YhbY-like"/>
    <property type="match status" value="1"/>
</dbReference>